<dbReference type="Gene3D" id="2.130.10.10">
    <property type="entry name" value="YVTN repeat-like/Quinoprotein amine dehydrogenase"/>
    <property type="match status" value="1"/>
</dbReference>
<dbReference type="InterPro" id="IPR020472">
    <property type="entry name" value="WD40_PAC1"/>
</dbReference>
<feature type="repeat" description="WD" evidence="7">
    <location>
        <begin position="230"/>
        <end position="271"/>
    </location>
</feature>
<feature type="region of interest" description="Disordered" evidence="8">
    <location>
        <begin position="107"/>
        <end position="206"/>
    </location>
</feature>
<dbReference type="SMART" id="SM00320">
    <property type="entry name" value="WD40"/>
    <property type="match status" value="8"/>
</dbReference>
<dbReference type="AlphaFoldDB" id="A0ABD1Y6N6"/>
<dbReference type="FunFam" id="1.20.960.30:FF:000001">
    <property type="entry name" value="F-box-like/WD repeat-containing protein TBL1XR1"/>
    <property type="match status" value="1"/>
</dbReference>
<dbReference type="Pfam" id="PF00400">
    <property type="entry name" value="WD40"/>
    <property type="match status" value="7"/>
</dbReference>
<evidence type="ECO:0000256" key="1">
    <source>
        <dbReference type="ARBA" id="ARBA00004123"/>
    </source>
</evidence>
<feature type="repeat" description="WD" evidence="7">
    <location>
        <begin position="413"/>
        <end position="454"/>
    </location>
</feature>
<dbReference type="PROSITE" id="PS50082">
    <property type="entry name" value="WD_REPEATS_2"/>
    <property type="match status" value="6"/>
</dbReference>
<feature type="repeat" description="WD" evidence="7">
    <location>
        <begin position="506"/>
        <end position="547"/>
    </location>
</feature>
<evidence type="ECO:0000313" key="9">
    <source>
        <dbReference type="EMBL" id="KAL2622074.1"/>
    </source>
</evidence>
<dbReference type="SUPFAM" id="SSF50978">
    <property type="entry name" value="WD40 repeat-like"/>
    <property type="match status" value="1"/>
</dbReference>
<accession>A0ABD1Y6N6</accession>
<gene>
    <name evidence="9" type="ORF">R1flu_002279</name>
</gene>
<dbReference type="FunFam" id="2.130.10.10:FF:000218">
    <property type="entry name" value="WD40 repeat-containing protein HOS15"/>
    <property type="match status" value="1"/>
</dbReference>
<dbReference type="InterPro" id="IPR045183">
    <property type="entry name" value="Ebi-like"/>
</dbReference>
<dbReference type="Pfam" id="PF08513">
    <property type="entry name" value="LisH"/>
    <property type="match status" value="1"/>
</dbReference>
<evidence type="ECO:0000256" key="5">
    <source>
        <dbReference type="ARBA" id="ARBA00023163"/>
    </source>
</evidence>
<dbReference type="Gene3D" id="1.20.960.30">
    <property type="match status" value="1"/>
</dbReference>
<comment type="subcellular location">
    <subcellularLocation>
        <location evidence="1">Nucleus</location>
    </subcellularLocation>
</comment>
<comment type="caution">
    <text evidence="9">The sequence shown here is derived from an EMBL/GenBank/DDBJ whole genome shotgun (WGS) entry which is preliminary data.</text>
</comment>
<dbReference type="PANTHER" id="PTHR22846">
    <property type="entry name" value="WD40 REPEAT PROTEIN"/>
    <property type="match status" value="1"/>
</dbReference>
<keyword evidence="5" id="KW-0804">Transcription</keyword>
<dbReference type="PROSITE" id="PS50294">
    <property type="entry name" value="WD_REPEATS_REGION"/>
    <property type="match status" value="6"/>
</dbReference>
<evidence type="ECO:0000256" key="3">
    <source>
        <dbReference type="ARBA" id="ARBA00022737"/>
    </source>
</evidence>
<dbReference type="PROSITE" id="PS50896">
    <property type="entry name" value="LISH"/>
    <property type="match status" value="1"/>
</dbReference>
<reference evidence="9 10" key="1">
    <citation type="submission" date="2024-09" db="EMBL/GenBank/DDBJ databases">
        <title>Chromosome-scale assembly of Riccia fluitans.</title>
        <authorList>
            <person name="Paukszto L."/>
            <person name="Sawicki J."/>
            <person name="Karawczyk K."/>
            <person name="Piernik-Szablinska J."/>
            <person name="Szczecinska M."/>
            <person name="Mazdziarz M."/>
        </authorList>
    </citation>
    <scope>NUCLEOTIDE SEQUENCE [LARGE SCALE GENOMIC DNA]</scope>
    <source>
        <strain evidence="9">Rf_01</strain>
        <tissue evidence="9">Aerial parts of the thallus</tissue>
    </source>
</reference>
<dbReference type="PROSITE" id="PS00678">
    <property type="entry name" value="WD_REPEATS_1"/>
    <property type="match status" value="3"/>
</dbReference>
<sequence length="582" mass="65560">MTTITSQELNFLIFRYLHESGLTHSAFTLGYEAGLNKAIIDGSHVPPGALISFVQKGLQYLELEANLNDEGSDIDGDFSLLQPVDLLTKDMLELRQIIKDKREKIEKDKEKEKEKDKEREKEKEKEKEKEREREKEKERLEREKEKEKERERERSERERDREREKEKEREKERERDRFEKERERDEKLKVAGPENSQKCTTATAGVDDHPEAALPAASPSEISHSDVTILEGHTSEVFICAWSPTGSLLASGSGDSTARIWTIADGPSGSSAQASAPRPLVLKHFKGKTNEKSKDVTTLDWNGEGTLLATGSYDGQARIWSKDGELKNTLNKHKGPIFSLKWNKKGDCLLSGSVDKTAIVWDAKTGDVKQQFEFHNAPTLDVDWRNNVSFATCSTDKMIYVCKLGESRPVKSYAGHQDEVNAIKWDPTGTLLASCSDDFTAKIWNLKQDKCLHDLKDHTKEIYTIKWSPTGRGTANVNQQLVLASASFDATIKLWDIEKGVQLVSLTSHTEPVYSVAFSPNGEYLASGSFDKCLHIWSVKDGSLVKTYRGSGGIFEVCWNKEGDKVAACFSNNTVCVLDFRL</sequence>
<feature type="repeat" description="WD" evidence="7">
    <location>
        <begin position="330"/>
        <end position="371"/>
    </location>
</feature>
<dbReference type="GO" id="GO:0005634">
    <property type="term" value="C:nucleus"/>
    <property type="evidence" value="ECO:0007669"/>
    <property type="project" value="UniProtKB-SubCell"/>
</dbReference>
<feature type="repeat" description="WD" evidence="7">
    <location>
        <begin position="289"/>
        <end position="321"/>
    </location>
</feature>
<keyword evidence="10" id="KW-1185">Reference proteome</keyword>
<dbReference type="Proteomes" id="UP001605036">
    <property type="component" value="Unassembled WGS sequence"/>
</dbReference>
<proteinExistence type="predicted"/>
<feature type="repeat" description="WD" evidence="7">
    <location>
        <begin position="455"/>
        <end position="505"/>
    </location>
</feature>
<evidence type="ECO:0000256" key="2">
    <source>
        <dbReference type="ARBA" id="ARBA00022574"/>
    </source>
</evidence>
<evidence type="ECO:0000256" key="6">
    <source>
        <dbReference type="ARBA" id="ARBA00023242"/>
    </source>
</evidence>
<dbReference type="SMART" id="SM00667">
    <property type="entry name" value="LisH"/>
    <property type="match status" value="1"/>
</dbReference>
<dbReference type="InterPro" id="IPR015943">
    <property type="entry name" value="WD40/YVTN_repeat-like_dom_sf"/>
</dbReference>
<dbReference type="InterPro" id="IPR019775">
    <property type="entry name" value="WD40_repeat_CS"/>
</dbReference>
<dbReference type="EMBL" id="JBHFFA010000006">
    <property type="protein sequence ID" value="KAL2622074.1"/>
    <property type="molecule type" value="Genomic_DNA"/>
</dbReference>
<feature type="compositionally biased region" description="Basic and acidic residues" evidence="8">
    <location>
        <begin position="107"/>
        <end position="189"/>
    </location>
</feature>
<dbReference type="InterPro" id="IPR006594">
    <property type="entry name" value="LisH"/>
</dbReference>
<evidence type="ECO:0000313" key="10">
    <source>
        <dbReference type="Proteomes" id="UP001605036"/>
    </source>
</evidence>
<dbReference type="PRINTS" id="PR00320">
    <property type="entry name" value="GPROTEINBRPT"/>
</dbReference>
<keyword evidence="3" id="KW-0677">Repeat</keyword>
<organism evidence="9 10">
    <name type="scientific">Riccia fluitans</name>
    <dbReference type="NCBI Taxonomy" id="41844"/>
    <lineage>
        <taxon>Eukaryota</taxon>
        <taxon>Viridiplantae</taxon>
        <taxon>Streptophyta</taxon>
        <taxon>Embryophyta</taxon>
        <taxon>Marchantiophyta</taxon>
        <taxon>Marchantiopsida</taxon>
        <taxon>Marchantiidae</taxon>
        <taxon>Marchantiales</taxon>
        <taxon>Ricciaceae</taxon>
        <taxon>Riccia</taxon>
    </lineage>
</organism>
<dbReference type="PANTHER" id="PTHR22846:SF2">
    <property type="entry name" value="F-BOX-LIKE_WD REPEAT-CONTAINING PROTEIN EBI"/>
    <property type="match status" value="1"/>
</dbReference>
<dbReference type="InterPro" id="IPR001680">
    <property type="entry name" value="WD40_rpt"/>
</dbReference>
<keyword evidence="4" id="KW-0805">Transcription regulation</keyword>
<keyword evidence="2 7" id="KW-0853">WD repeat</keyword>
<dbReference type="CDD" id="cd00200">
    <property type="entry name" value="WD40"/>
    <property type="match status" value="1"/>
</dbReference>
<feature type="compositionally biased region" description="Polar residues" evidence="8">
    <location>
        <begin position="194"/>
        <end position="203"/>
    </location>
</feature>
<evidence type="ECO:0000256" key="4">
    <source>
        <dbReference type="ARBA" id="ARBA00023015"/>
    </source>
</evidence>
<protein>
    <submittedName>
        <fullName evidence="9">Uncharacterized protein</fullName>
    </submittedName>
</protein>
<evidence type="ECO:0000256" key="7">
    <source>
        <dbReference type="PROSITE-ProRule" id="PRU00221"/>
    </source>
</evidence>
<name>A0ABD1Y6N6_9MARC</name>
<evidence type="ECO:0000256" key="8">
    <source>
        <dbReference type="SAM" id="MobiDB-lite"/>
    </source>
</evidence>
<keyword evidence="6" id="KW-0539">Nucleus</keyword>
<dbReference type="InterPro" id="IPR036322">
    <property type="entry name" value="WD40_repeat_dom_sf"/>
</dbReference>